<proteinExistence type="predicted"/>
<keyword evidence="4" id="KW-1185">Reference proteome</keyword>
<dbReference type="RefSeq" id="XP_045959214.1">
    <property type="nucleotide sequence ID" value="XM_046107023.1"/>
</dbReference>
<organism evidence="3 4">
    <name type="scientific">Truncatella angustata</name>
    <dbReference type="NCBI Taxonomy" id="152316"/>
    <lineage>
        <taxon>Eukaryota</taxon>
        <taxon>Fungi</taxon>
        <taxon>Dikarya</taxon>
        <taxon>Ascomycota</taxon>
        <taxon>Pezizomycotina</taxon>
        <taxon>Sordariomycetes</taxon>
        <taxon>Xylariomycetidae</taxon>
        <taxon>Amphisphaeriales</taxon>
        <taxon>Sporocadaceae</taxon>
        <taxon>Truncatella</taxon>
    </lineage>
</organism>
<feature type="coiled-coil region" evidence="1">
    <location>
        <begin position="76"/>
        <end position="132"/>
    </location>
</feature>
<feature type="region of interest" description="Disordered" evidence="2">
    <location>
        <begin position="412"/>
        <end position="474"/>
    </location>
</feature>
<comment type="caution">
    <text evidence="3">The sequence shown here is derived from an EMBL/GenBank/DDBJ whole genome shotgun (WGS) entry which is preliminary data.</text>
</comment>
<accession>A0A9P8UN41</accession>
<feature type="compositionally biased region" description="Polar residues" evidence="2">
    <location>
        <begin position="239"/>
        <end position="258"/>
    </location>
</feature>
<feature type="region of interest" description="Disordered" evidence="2">
    <location>
        <begin position="193"/>
        <end position="261"/>
    </location>
</feature>
<name>A0A9P8UN41_9PEZI</name>
<dbReference type="SUPFAM" id="SSF57997">
    <property type="entry name" value="Tropomyosin"/>
    <property type="match status" value="1"/>
</dbReference>
<dbReference type="GeneID" id="70135914"/>
<keyword evidence="1" id="KW-0175">Coiled coil</keyword>
<evidence type="ECO:0000256" key="1">
    <source>
        <dbReference type="SAM" id="Coils"/>
    </source>
</evidence>
<protein>
    <submittedName>
        <fullName evidence="3">Uncharacterized protein</fullName>
    </submittedName>
</protein>
<feature type="compositionally biased region" description="Polar residues" evidence="2">
    <location>
        <begin position="443"/>
        <end position="458"/>
    </location>
</feature>
<evidence type="ECO:0000256" key="2">
    <source>
        <dbReference type="SAM" id="MobiDB-lite"/>
    </source>
</evidence>
<evidence type="ECO:0000313" key="4">
    <source>
        <dbReference type="Proteomes" id="UP000758603"/>
    </source>
</evidence>
<evidence type="ECO:0000313" key="3">
    <source>
        <dbReference type="EMBL" id="KAH6654949.1"/>
    </source>
</evidence>
<reference evidence="3" key="1">
    <citation type="journal article" date="2021" name="Nat. Commun.">
        <title>Genetic determinants of endophytism in the Arabidopsis root mycobiome.</title>
        <authorList>
            <person name="Mesny F."/>
            <person name="Miyauchi S."/>
            <person name="Thiergart T."/>
            <person name="Pickel B."/>
            <person name="Atanasova L."/>
            <person name="Karlsson M."/>
            <person name="Huettel B."/>
            <person name="Barry K.W."/>
            <person name="Haridas S."/>
            <person name="Chen C."/>
            <person name="Bauer D."/>
            <person name="Andreopoulos W."/>
            <person name="Pangilinan J."/>
            <person name="LaButti K."/>
            <person name="Riley R."/>
            <person name="Lipzen A."/>
            <person name="Clum A."/>
            <person name="Drula E."/>
            <person name="Henrissat B."/>
            <person name="Kohler A."/>
            <person name="Grigoriev I.V."/>
            <person name="Martin F.M."/>
            <person name="Hacquard S."/>
        </authorList>
    </citation>
    <scope>NUCLEOTIDE SEQUENCE</scope>
    <source>
        <strain evidence="3">MPI-SDFR-AT-0073</strain>
    </source>
</reference>
<dbReference type="EMBL" id="JAGPXC010000003">
    <property type="protein sequence ID" value="KAH6654949.1"/>
    <property type="molecule type" value="Genomic_DNA"/>
</dbReference>
<gene>
    <name evidence="3" type="ORF">BKA67DRAFT_656918</name>
</gene>
<dbReference type="OrthoDB" id="4187949at2759"/>
<feature type="region of interest" description="Disordered" evidence="2">
    <location>
        <begin position="1"/>
        <end position="20"/>
    </location>
</feature>
<dbReference type="Proteomes" id="UP000758603">
    <property type="component" value="Unassembled WGS sequence"/>
</dbReference>
<dbReference type="AlphaFoldDB" id="A0A9P8UN41"/>
<feature type="compositionally biased region" description="Acidic residues" evidence="2">
    <location>
        <begin position="420"/>
        <end position="429"/>
    </location>
</feature>
<sequence length="490" mass="54566">MSTHSTPSPPQGPVQDIDETKLPSGQCRYILLNPEIKGHRCGCVGFTLNRLLPGVACECGHLSCYHIKGPEQPPDKAQIEQLIRRVQALEEQLDRENQGGLGSALGDVVRRLGSLEEQYEKSKEDLGQENRNIYRQITSVWQSVEQTAKRQTEVHNRLTMNDERLDEHDDSMQKLERRLMEADDAAIDLEERVDRLEDLTPTKPRHRRTSSLDSEKSKNLDPDITWQRGRSDTRGPAPITSTTLTRRMDSTSNQSAVSSEAAGPWTVHVSLMPMASVAFPFEKDTTAYKRCLSRGLHQMIAVQGTDSGSFANAINAAFGSLLKGRPWMPLQARLCDAKTLQGLPMLRTLDPALVDANNYDQDFLSKHCAVCGPNGKLDSLYIAMQLDSFSWHFLRRSPCYMQGLEDSWAFEPLLDPNSPSEDDSMDEEDRPSAGDILPPLQSLKRTASEISRTPSFSAGSGEGQGSRPKVARTGACVPVPLELRRRIETV</sequence>